<dbReference type="InterPro" id="IPR002100">
    <property type="entry name" value="TF_MADSbox"/>
</dbReference>
<dbReference type="GO" id="GO:0045944">
    <property type="term" value="P:positive regulation of transcription by RNA polymerase II"/>
    <property type="evidence" value="ECO:0007669"/>
    <property type="project" value="InterPro"/>
</dbReference>
<dbReference type="InterPro" id="IPR033897">
    <property type="entry name" value="SRF-like_MADS-box"/>
</dbReference>
<protein>
    <recommendedName>
        <fullName evidence="7">MADS-box domain-containing protein</fullName>
    </recommendedName>
</protein>
<dbReference type="GO" id="GO:0000987">
    <property type="term" value="F:cis-regulatory region sequence-specific DNA binding"/>
    <property type="evidence" value="ECO:0007669"/>
    <property type="project" value="InterPro"/>
</dbReference>
<dbReference type="SUPFAM" id="SSF55455">
    <property type="entry name" value="SRF-like"/>
    <property type="match status" value="1"/>
</dbReference>
<dbReference type="Pfam" id="PF00319">
    <property type="entry name" value="SRF-TF"/>
    <property type="match status" value="1"/>
</dbReference>
<dbReference type="GO" id="GO:0000981">
    <property type="term" value="F:DNA-binding transcription factor activity, RNA polymerase II-specific"/>
    <property type="evidence" value="ECO:0007669"/>
    <property type="project" value="InterPro"/>
</dbReference>
<evidence type="ECO:0000313" key="9">
    <source>
        <dbReference type="Proteomes" id="UP000631114"/>
    </source>
</evidence>
<dbReference type="InterPro" id="IPR036879">
    <property type="entry name" value="TF_MADSbox_sf"/>
</dbReference>
<evidence type="ECO:0000256" key="1">
    <source>
        <dbReference type="ARBA" id="ARBA00004123"/>
    </source>
</evidence>
<dbReference type="AlphaFoldDB" id="A0A835LU88"/>
<comment type="subcellular location">
    <subcellularLocation>
        <location evidence="1">Nucleus</location>
    </subcellularLocation>
</comment>
<keyword evidence="5" id="KW-0539">Nucleus</keyword>
<comment type="caution">
    <text evidence="8">The sequence shown here is derived from an EMBL/GenBank/DDBJ whole genome shotgun (WGS) entry which is preliminary data.</text>
</comment>
<organism evidence="8 9">
    <name type="scientific">Coptis chinensis</name>
    <dbReference type="NCBI Taxonomy" id="261450"/>
    <lineage>
        <taxon>Eukaryota</taxon>
        <taxon>Viridiplantae</taxon>
        <taxon>Streptophyta</taxon>
        <taxon>Embryophyta</taxon>
        <taxon>Tracheophyta</taxon>
        <taxon>Spermatophyta</taxon>
        <taxon>Magnoliopsida</taxon>
        <taxon>Ranunculales</taxon>
        <taxon>Ranunculaceae</taxon>
        <taxon>Coptidoideae</taxon>
        <taxon>Coptis</taxon>
    </lineage>
</organism>
<feature type="domain" description="MADS-box" evidence="7">
    <location>
        <begin position="1"/>
        <end position="22"/>
    </location>
</feature>
<sequence>MKKVSELSILCGVEACAIVYGQYDPEPDVWPSPSEAHNVLRRFKSMPEMEQSKKMMNQEGFLKQRIAKVKEQLKKQQRENREYEITQLMYQSLTGNAGMYDVGKEELNDLAWLIDEKMKGIQERIDGFRRMMAPQMIAGNDDRIQTGGEEDKVMLEAIQRQSWLMEVMNNPPQEQQQPVYCFGNDLAMPYGDNNTPWSNALFL</sequence>
<proteinExistence type="predicted"/>
<dbReference type="Proteomes" id="UP000631114">
    <property type="component" value="Unassembled WGS sequence"/>
</dbReference>
<evidence type="ECO:0000259" key="7">
    <source>
        <dbReference type="Pfam" id="PF00319"/>
    </source>
</evidence>
<accession>A0A835LU88</accession>
<evidence type="ECO:0000313" key="8">
    <source>
        <dbReference type="EMBL" id="KAF9605107.1"/>
    </source>
</evidence>
<dbReference type="CDD" id="cd00266">
    <property type="entry name" value="MADS_SRF_like"/>
    <property type="match status" value="1"/>
</dbReference>
<reference evidence="8 9" key="1">
    <citation type="submission" date="2020-10" db="EMBL/GenBank/DDBJ databases">
        <title>The Coptis chinensis genome and diversification of protoberbering-type alkaloids.</title>
        <authorList>
            <person name="Wang B."/>
            <person name="Shu S."/>
            <person name="Song C."/>
            <person name="Liu Y."/>
        </authorList>
    </citation>
    <scope>NUCLEOTIDE SEQUENCE [LARGE SCALE GENOMIC DNA]</scope>
    <source>
        <strain evidence="8">HL-2020</strain>
        <tissue evidence="8">Leaf</tissue>
    </source>
</reference>
<evidence type="ECO:0000256" key="6">
    <source>
        <dbReference type="SAM" id="Coils"/>
    </source>
</evidence>
<evidence type="ECO:0000256" key="4">
    <source>
        <dbReference type="ARBA" id="ARBA00023163"/>
    </source>
</evidence>
<evidence type="ECO:0000256" key="3">
    <source>
        <dbReference type="ARBA" id="ARBA00023125"/>
    </source>
</evidence>
<name>A0A835LU88_9MAGN</name>
<keyword evidence="4" id="KW-0804">Transcription</keyword>
<keyword evidence="9" id="KW-1185">Reference proteome</keyword>
<dbReference type="Gene3D" id="3.40.1810.10">
    <property type="entry name" value="Transcription factor, MADS-box"/>
    <property type="match status" value="1"/>
</dbReference>
<dbReference type="GO" id="GO:0005634">
    <property type="term" value="C:nucleus"/>
    <property type="evidence" value="ECO:0007669"/>
    <property type="project" value="UniProtKB-SubCell"/>
</dbReference>
<keyword evidence="2" id="KW-0805">Transcription regulation</keyword>
<dbReference type="GO" id="GO:0046983">
    <property type="term" value="F:protein dimerization activity"/>
    <property type="evidence" value="ECO:0007669"/>
    <property type="project" value="InterPro"/>
</dbReference>
<keyword evidence="3" id="KW-0238">DNA-binding</keyword>
<evidence type="ECO:0000256" key="5">
    <source>
        <dbReference type="ARBA" id="ARBA00023242"/>
    </source>
</evidence>
<feature type="coiled-coil region" evidence="6">
    <location>
        <begin position="59"/>
        <end position="86"/>
    </location>
</feature>
<evidence type="ECO:0000256" key="2">
    <source>
        <dbReference type="ARBA" id="ARBA00023015"/>
    </source>
</evidence>
<dbReference type="OrthoDB" id="779403at2759"/>
<gene>
    <name evidence="8" type="ORF">IFM89_013777</name>
</gene>
<keyword evidence="6" id="KW-0175">Coiled coil</keyword>
<dbReference type="EMBL" id="JADFTS010000005">
    <property type="protein sequence ID" value="KAF9605107.1"/>
    <property type="molecule type" value="Genomic_DNA"/>
</dbReference>